<reference evidence="9" key="2">
    <citation type="submission" date="2023-05" db="EMBL/GenBank/DDBJ databases">
        <authorList>
            <person name="Li W."/>
        </authorList>
    </citation>
    <scope>NUCLEOTIDE SEQUENCE</scope>
    <source>
        <strain evidence="9">RcMBLV-0928-1</strain>
    </source>
</reference>
<evidence type="ECO:0000256" key="6">
    <source>
        <dbReference type="ARBA" id="ARBA00048744"/>
    </source>
</evidence>
<name>A0AA51GGU7_9VIRU</name>
<dbReference type="GO" id="GO:0000166">
    <property type="term" value="F:nucleotide binding"/>
    <property type="evidence" value="ECO:0007669"/>
    <property type="project" value="UniProtKB-KW"/>
</dbReference>
<comment type="catalytic activity">
    <reaction evidence="6 7">
        <text>RNA(n) + a ribonucleoside 5'-triphosphate = RNA(n+1) + diphosphate</text>
        <dbReference type="Rhea" id="RHEA:21248"/>
        <dbReference type="Rhea" id="RHEA-COMP:14527"/>
        <dbReference type="Rhea" id="RHEA-COMP:17342"/>
        <dbReference type="ChEBI" id="CHEBI:33019"/>
        <dbReference type="ChEBI" id="CHEBI:61557"/>
        <dbReference type="ChEBI" id="CHEBI:140395"/>
        <dbReference type="EC" id="2.7.7.48"/>
    </reaction>
</comment>
<dbReference type="Pfam" id="PF02123">
    <property type="entry name" value="RdRP_4"/>
    <property type="match status" value="1"/>
</dbReference>
<dbReference type="GO" id="GO:0003968">
    <property type="term" value="F:RNA-directed RNA polymerase activity"/>
    <property type="evidence" value="ECO:0007669"/>
    <property type="project" value="UniProtKB-KW"/>
</dbReference>
<keyword evidence="3 7" id="KW-0808">Transferase</keyword>
<evidence type="ECO:0000256" key="2">
    <source>
        <dbReference type="ARBA" id="ARBA00022484"/>
    </source>
</evidence>
<reference evidence="9" key="1">
    <citation type="journal article" date="2023" name="Microbiol. Spectr.">
        <title>Extreme Diversity of Mycoviruses Present in Single Strains of Rhizoctonia cerealis, the Pathogen of Wheat Sharp Eyespot.</title>
        <authorList>
            <person name="Li W."/>
            <person name="Sun H."/>
            <person name="Cao S."/>
            <person name="Zhang A."/>
            <person name="Zhang H."/>
            <person name="Shu Y."/>
            <person name="Chen H."/>
        </authorList>
    </citation>
    <scope>NUCLEOTIDE SEQUENCE</scope>
    <source>
        <strain evidence="9">RcMBLV-0928-1</strain>
    </source>
</reference>
<evidence type="ECO:0000256" key="1">
    <source>
        <dbReference type="ARBA" id="ARBA00012494"/>
    </source>
</evidence>
<dbReference type="GO" id="GO:0006351">
    <property type="term" value="P:DNA-templated transcription"/>
    <property type="evidence" value="ECO:0007669"/>
    <property type="project" value="InterPro"/>
</dbReference>
<feature type="region of interest" description="Disordered" evidence="8">
    <location>
        <begin position="136"/>
        <end position="173"/>
    </location>
</feature>
<keyword evidence="4 7" id="KW-0548">Nucleotidyltransferase</keyword>
<proteinExistence type="predicted"/>
<protein>
    <recommendedName>
        <fullName evidence="1 7">RNA-directed RNA polymerase</fullName>
        <ecNumber evidence="1 7">2.7.7.48</ecNumber>
    </recommendedName>
</protein>
<dbReference type="GO" id="GO:0003723">
    <property type="term" value="F:RNA binding"/>
    <property type="evidence" value="ECO:0007669"/>
    <property type="project" value="InterPro"/>
</dbReference>
<sequence>MIRDRTVRVNNPFIRVVRNSLFYTPIFSILSSQSSAQHFCQLQNIEFGPDARVSALLHFKKQQMMSPDFNRSVLDLSSVDVASGYFSDLLSKYTNSVAKPSSWWSSPIDLFLHSGSRTAPESFVSPISHAMIEKNKKNKKISPPHSQASSRPGVEAGQTCEHKKTTHYRDPKTESEVDHRLIVSRLVGYPVIAVKCYPERRGRVPTLYVDHECNCDARGIGNFPDGVEEPQTFRPIDGLSAMHDILDALVYLYASHFSEQTPDFVLFYQSALRHRDAIVDYPTLAPAPLEGHVLFSEDEQPTRPKYETAYLAEKFSNLPSSLKSASKAGWDSVLSWLHKNMSKENERGISWALTYLFPATEKAIAERQRWNPKNMAHMLVQAQRSATYLADRFRDITPYLRGFTFYSLACQLMYSYSNKDCHQILMTQLRNGAASAGMLAFEKCMKSLHALARRSQVVPSDSVPATVPSSHVRPYATSFFYLNVLIGRFYHAPLADDGSVEDREKYLGEHVDTGADGLPSESLYKQHFDEELAKIIKPGANALATSPIRSESDWMLRFLSYGASGSASRQGKIETGQDRSVSKAFWLATRNAPQVFSKIYTSEATNFNSSITKREAGKIRLLLASNLDAWLIESIVLNEIESTILRSLDEVPLELAAPEEGKRVLERFKQVAELDRWGIVDADYADFNITHTLADFAKYFEELAKQAYEHIPAGLMFEGVEKRLMYHDAALWCRDALTSLWIKNSAQKGSDFKLLNRGLWSGWRSTQFFNTTMNVLYARIARRSCRSQFGEEMLLSSENVGDDSHAVAKGTGASLAFVSALCDQGHELNPAKQIVAGRTSEFLRVTYYASGVAAGALCRSIAGFVGSDLQRPVNRAGRDYTAGCWSAGSGLVRRGFDSHAMRFLLECLNNYWGLAISSEGKKAHAPRAVMFAPTSSGGWGLGLPGDAIKLSKVRFPPHPLFSPAELWEERPEMGAVDNFVSSFANFCHSHKFRLAKPDMIRDALVNAVTTNQNYDFLPKSVYEYFNDLTYNHFVELQEFVADMRSRGIGMGYEIPHSPHPSNQAFIDECLDNFFDPEYPFDSTPEDYAEVIRAGALGLFSAANTKAFSAIKPFDVGQMIDVAKLISLIKGDRQDAIVTALMRHIPIGLFIPLLSYKFHVPGDPHGLIPSELRGRLAHVQSRVLQRMSLVAPSSHEFYSEPASILNPNTPGLATFYTYSQTQLDALHHELVAVTNAFCVGYQQRKYHTRCLW</sequence>
<dbReference type="EC" id="2.7.7.48" evidence="1 7"/>
<dbReference type="EMBL" id="OQ999696">
    <property type="protein sequence ID" value="WMI40090.1"/>
    <property type="molecule type" value="Genomic_RNA"/>
</dbReference>
<organism evidence="9">
    <name type="scientific">Rhizoctonia cerealis megabirnavirus-like virus</name>
    <dbReference type="NCBI Taxonomy" id="3068669"/>
    <lineage>
        <taxon>Viruses</taxon>
        <taxon>Riboviria</taxon>
        <taxon>Orthornavirae</taxon>
        <taxon>Duplornaviricota</taxon>
        <taxon>Chrymotiviricetes</taxon>
        <taxon>Ghabrivirales</taxon>
        <taxon>Alphatotivirineae</taxon>
        <taxon>Megabirnaviridae</taxon>
    </lineage>
</organism>
<dbReference type="InterPro" id="IPR043502">
    <property type="entry name" value="DNA/RNA_pol_sf"/>
</dbReference>
<keyword evidence="7" id="KW-0693">Viral RNA replication</keyword>
<evidence type="ECO:0000256" key="8">
    <source>
        <dbReference type="SAM" id="MobiDB-lite"/>
    </source>
</evidence>
<dbReference type="SUPFAM" id="SSF56672">
    <property type="entry name" value="DNA/RNA polymerases"/>
    <property type="match status" value="1"/>
</dbReference>
<feature type="compositionally biased region" description="Basic and acidic residues" evidence="8">
    <location>
        <begin position="160"/>
        <end position="173"/>
    </location>
</feature>
<dbReference type="InterPro" id="IPR001795">
    <property type="entry name" value="RNA-dir_pol_luteovirus"/>
</dbReference>
<evidence type="ECO:0000256" key="3">
    <source>
        <dbReference type="ARBA" id="ARBA00022679"/>
    </source>
</evidence>
<evidence type="ECO:0000256" key="7">
    <source>
        <dbReference type="RuleBase" id="RU364050"/>
    </source>
</evidence>
<evidence type="ECO:0000256" key="5">
    <source>
        <dbReference type="ARBA" id="ARBA00022741"/>
    </source>
</evidence>
<accession>A0AA51GGU7</accession>
<keyword evidence="2 7" id="KW-0696">RNA-directed RNA polymerase</keyword>
<keyword evidence="5 7" id="KW-0547">Nucleotide-binding</keyword>
<evidence type="ECO:0000256" key="4">
    <source>
        <dbReference type="ARBA" id="ARBA00022695"/>
    </source>
</evidence>
<evidence type="ECO:0000313" key="9">
    <source>
        <dbReference type="EMBL" id="WMI40090.1"/>
    </source>
</evidence>